<dbReference type="SUPFAM" id="SSF48403">
    <property type="entry name" value="Ankyrin repeat"/>
    <property type="match status" value="2"/>
</dbReference>
<feature type="repeat" description="ANK" evidence="3">
    <location>
        <begin position="1084"/>
        <end position="1116"/>
    </location>
</feature>
<evidence type="ECO:0000313" key="6">
    <source>
        <dbReference type="Proteomes" id="UP000479190"/>
    </source>
</evidence>
<feature type="region of interest" description="Disordered" evidence="4">
    <location>
        <begin position="288"/>
        <end position="315"/>
    </location>
</feature>
<feature type="compositionally biased region" description="Polar residues" evidence="4">
    <location>
        <begin position="167"/>
        <end position="197"/>
    </location>
</feature>
<feature type="compositionally biased region" description="Polar residues" evidence="4">
    <location>
        <begin position="142"/>
        <end position="160"/>
    </location>
</feature>
<feature type="region of interest" description="Disordered" evidence="4">
    <location>
        <begin position="94"/>
        <end position="122"/>
    </location>
</feature>
<keyword evidence="6" id="KW-1185">Reference proteome</keyword>
<gene>
    <name evidence="5" type="ORF">TBRA_LOCUS9927</name>
</gene>
<feature type="region of interest" description="Disordered" evidence="4">
    <location>
        <begin position="1"/>
        <end position="23"/>
    </location>
</feature>
<feature type="repeat" description="ANK" evidence="3">
    <location>
        <begin position="781"/>
        <end position="808"/>
    </location>
</feature>
<dbReference type="InterPro" id="IPR036770">
    <property type="entry name" value="Ankyrin_rpt-contain_sf"/>
</dbReference>
<dbReference type="SMART" id="SM00248">
    <property type="entry name" value="ANK"/>
    <property type="match status" value="14"/>
</dbReference>
<evidence type="ECO:0000256" key="3">
    <source>
        <dbReference type="PROSITE-ProRule" id="PRU00023"/>
    </source>
</evidence>
<protein>
    <submittedName>
        <fullName evidence="5">Uncharacterized protein</fullName>
    </submittedName>
</protein>
<dbReference type="Gene3D" id="1.25.40.20">
    <property type="entry name" value="Ankyrin repeat-containing domain"/>
    <property type="match status" value="5"/>
</dbReference>
<feature type="compositionally biased region" description="Low complexity" evidence="4">
    <location>
        <begin position="105"/>
        <end position="122"/>
    </location>
</feature>
<dbReference type="EMBL" id="CADCXV010000892">
    <property type="protein sequence ID" value="CAB0038135.1"/>
    <property type="molecule type" value="Genomic_DNA"/>
</dbReference>
<dbReference type="PROSITE" id="PS50297">
    <property type="entry name" value="ANK_REP_REGION"/>
    <property type="match status" value="4"/>
</dbReference>
<feature type="repeat" description="ANK" evidence="3">
    <location>
        <begin position="933"/>
        <end position="968"/>
    </location>
</feature>
<evidence type="ECO:0000256" key="2">
    <source>
        <dbReference type="ARBA" id="ARBA00023043"/>
    </source>
</evidence>
<name>A0A6H5IQS3_9HYME</name>
<keyword evidence="1" id="KW-0677">Repeat</keyword>
<feature type="compositionally biased region" description="Pro residues" evidence="4">
    <location>
        <begin position="1"/>
        <end position="13"/>
    </location>
</feature>
<evidence type="ECO:0000256" key="1">
    <source>
        <dbReference type="ARBA" id="ARBA00022737"/>
    </source>
</evidence>
<dbReference type="Proteomes" id="UP000479190">
    <property type="component" value="Unassembled WGS sequence"/>
</dbReference>
<dbReference type="PROSITE" id="PS50088">
    <property type="entry name" value="ANK_REPEAT"/>
    <property type="match status" value="6"/>
</dbReference>
<keyword evidence="2 3" id="KW-0040">ANK repeat</keyword>
<dbReference type="PANTHER" id="PTHR24161:SF85">
    <property type="entry name" value="PALMITOYLTRANSFERASE HIP14"/>
    <property type="match status" value="1"/>
</dbReference>
<dbReference type="Pfam" id="PF12796">
    <property type="entry name" value="Ank_2"/>
    <property type="match status" value="3"/>
</dbReference>
<feature type="region of interest" description="Disordered" evidence="4">
    <location>
        <begin position="142"/>
        <end position="199"/>
    </location>
</feature>
<feature type="repeat" description="ANK" evidence="3">
    <location>
        <begin position="602"/>
        <end position="634"/>
    </location>
</feature>
<proteinExistence type="predicted"/>
<dbReference type="InterPro" id="IPR002110">
    <property type="entry name" value="Ankyrin_rpt"/>
</dbReference>
<feature type="repeat" description="ANK" evidence="3">
    <location>
        <begin position="1008"/>
        <end position="1043"/>
    </location>
</feature>
<organism evidence="5 6">
    <name type="scientific">Trichogramma brassicae</name>
    <dbReference type="NCBI Taxonomy" id="86971"/>
    <lineage>
        <taxon>Eukaryota</taxon>
        <taxon>Metazoa</taxon>
        <taxon>Ecdysozoa</taxon>
        <taxon>Arthropoda</taxon>
        <taxon>Hexapoda</taxon>
        <taxon>Insecta</taxon>
        <taxon>Pterygota</taxon>
        <taxon>Neoptera</taxon>
        <taxon>Endopterygota</taxon>
        <taxon>Hymenoptera</taxon>
        <taxon>Apocrita</taxon>
        <taxon>Proctotrupomorpha</taxon>
        <taxon>Chalcidoidea</taxon>
        <taxon>Trichogrammatidae</taxon>
        <taxon>Trichogramma</taxon>
    </lineage>
</organism>
<reference evidence="5 6" key="1">
    <citation type="submission" date="2020-02" db="EMBL/GenBank/DDBJ databases">
        <authorList>
            <person name="Ferguson B K."/>
        </authorList>
    </citation>
    <scope>NUCLEOTIDE SEQUENCE [LARGE SCALE GENOMIC DNA]</scope>
</reference>
<evidence type="ECO:0000256" key="4">
    <source>
        <dbReference type="SAM" id="MobiDB-lite"/>
    </source>
</evidence>
<dbReference type="OrthoDB" id="6593077at2759"/>
<dbReference type="Pfam" id="PF13637">
    <property type="entry name" value="Ank_4"/>
    <property type="match status" value="1"/>
</dbReference>
<accession>A0A6H5IQS3</accession>
<evidence type="ECO:0000313" key="5">
    <source>
        <dbReference type="EMBL" id="CAB0038135.1"/>
    </source>
</evidence>
<feature type="repeat" description="ANK" evidence="3">
    <location>
        <begin position="708"/>
        <end position="740"/>
    </location>
</feature>
<sequence length="1323" mass="149667">MLTPPPPPTPPSITPEESPKKLPLMKNNVDVVQSMNDLTIATPQENSTKKLDPAFLAELEKHLGEKEANKNSNVNHRTPQHVATVAMAADNTVIPMLKPPPPSIKPKSPNTDLQQQQQPQQQQNFNFPPIKVQNTWQPLQPSIVQPKNSNVQLRPRSQGSNERHSEPNSLDTVSLQQFPSLPTATTMRSTTPSNSSVVPRPASIAGSVLNEQVYAELRRTVPNLEQLSQNEFNTLYNKAIRENILSTYRANSTALASAACNSMHMKSSSTMNPSQSTMNAVAAASILQQQQRQTLPREFSPSRKQPPSYNPPPPFSPMKPIQNGTAHQKINVDQNTNTASLMNFTPTRPVNQSSPVTTNSNLARNLLPQMNDSKPQQHQLVPAPSTYPGGASPPLTGASQQLVMSLNDEFRASKVMKVQQEAQDASQQEALAALQATGWDTAEAARQIGRDRLAKIETLVSFHGEGNDLDVVTLRSMREKVNWKTEENLQEFLDQLDSMISDWEGPLPNLRDIFAREEIDRLLTVSATSEYTDLQAYGAGKRFVEFVARSGYKDQPKVDEDGKPLLHRTTALHDATRRGCYDLVRELFDIYNRFDVNYTDHDGLTHFHAACASGHVAVIEKFLEFGQDPDCLNVSLIVNPPLHLALLLNHRKATHSLLKNGADPNLVFKGYTSLHVACNIRRDDLAELLLNIAKEVDQVIQIDALDKKGRTPLHWALLNGKKQTTEALLRNGANTNLADAEGLTPLHYICRKGKGHKLLEMFFKINEELDKPVQIEVEDKKGRTPLHYALRNRGCKKQIFQVLLRYAAKNGRLNLACNQSGSTPLQIILLETHYEDVDLAKIFFEINDEFNQLWQVNVVDKMGWTAQVWGLSSNVQMAEVLLRNGVDPNLADAAGRTPLHHICIFENQDMAEQFFMICDEIQLTVEIDARDNEGNTPLHCLMRNGYFRTMETLELMLRRGADPNLADAAGRTPLHQICRFQSQVMAEHFFEIIDKIQLTVEIDARDNERNTPLHLLMQSDYVLTQGRAELLLRRGADPNSANAEGMIPLHFICQREYDDGFVKKFFKICDEIQQTVQIDARDNLGRTPLQLAVVHILLNGVKFLLDRGADLSSFAYPAASCFLRAYNRDPFLDYFYKLRLMSGTLAIVELLEDKGYELDRDASLTIIKVFTNYKNHIRLQISDEFWRDGEFYHDGFGTEATRIMVNPSLSLDEVVKLPFEEAENLLTFEDYYKLGHSQEFYNFRRPFRDACVEHLCEKLCRGVFRRWALDSFLELTHYWLPILCCEMIIDESLRKEDLWRIYLANRNLSDAEKSDPLMSVLLL</sequence>
<dbReference type="PANTHER" id="PTHR24161">
    <property type="entry name" value="ANK_REP_REGION DOMAIN-CONTAINING PROTEIN-RELATED"/>
    <property type="match status" value="1"/>
</dbReference>